<dbReference type="Pfam" id="PF00249">
    <property type="entry name" value="Myb_DNA-binding"/>
    <property type="match status" value="1"/>
</dbReference>
<feature type="domain" description="HTH myb-type" evidence="6">
    <location>
        <begin position="24"/>
        <end position="77"/>
    </location>
</feature>
<evidence type="ECO:0000259" key="6">
    <source>
        <dbReference type="PROSITE" id="PS51294"/>
    </source>
</evidence>
<dbReference type="PANTHER" id="PTHR47998">
    <property type="entry name" value="TRANSCRIPTION FACTOR MYB51-LIKE ISOFORM X1"/>
    <property type="match status" value="1"/>
</dbReference>
<dbReference type="CDD" id="cd00167">
    <property type="entry name" value="SANT"/>
    <property type="match status" value="1"/>
</dbReference>
<name>A0A396HUB5_MEDTR</name>
<dbReference type="InterPro" id="IPR017930">
    <property type="entry name" value="Myb_dom"/>
</dbReference>
<feature type="domain" description="Myb-like" evidence="5">
    <location>
        <begin position="23"/>
        <end position="73"/>
    </location>
</feature>
<dbReference type="InterPro" id="IPR015495">
    <property type="entry name" value="Myb_TF_plants"/>
</dbReference>
<accession>A0A396HUB5</accession>
<gene>
    <name evidence="7" type="ORF">MtrunA17_Chr5g0434901</name>
</gene>
<proteinExistence type="predicted"/>
<organism evidence="7">
    <name type="scientific">Medicago truncatula</name>
    <name type="common">Barrel medic</name>
    <name type="synonym">Medicago tribuloides</name>
    <dbReference type="NCBI Taxonomy" id="3880"/>
    <lineage>
        <taxon>Eukaryota</taxon>
        <taxon>Viridiplantae</taxon>
        <taxon>Streptophyta</taxon>
        <taxon>Embryophyta</taxon>
        <taxon>Tracheophyta</taxon>
        <taxon>Spermatophyta</taxon>
        <taxon>Magnoliopsida</taxon>
        <taxon>eudicotyledons</taxon>
        <taxon>Gunneridae</taxon>
        <taxon>Pentapetalae</taxon>
        <taxon>rosids</taxon>
        <taxon>fabids</taxon>
        <taxon>Fabales</taxon>
        <taxon>Fabaceae</taxon>
        <taxon>Papilionoideae</taxon>
        <taxon>50 kb inversion clade</taxon>
        <taxon>NPAAA clade</taxon>
        <taxon>Hologalegina</taxon>
        <taxon>IRL clade</taxon>
        <taxon>Trifolieae</taxon>
        <taxon>Medicago</taxon>
    </lineage>
</organism>
<comment type="subcellular location">
    <subcellularLocation>
        <location evidence="1">Nucleus</location>
    </subcellularLocation>
</comment>
<dbReference type="Gramene" id="rna32410">
    <property type="protein sequence ID" value="RHN56940.1"/>
    <property type="gene ID" value="gene32410"/>
</dbReference>
<dbReference type="SUPFAM" id="SSF46689">
    <property type="entry name" value="Homeodomain-like"/>
    <property type="match status" value="1"/>
</dbReference>
<feature type="region of interest" description="Disordered" evidence="4">
    <location>
        <begin position="81"/>
        <end position="100"/>
    </location>
</feature>
<evidence type="ECO:0000259" key="5">
    <source>
        <dbReference type="PROSITE" id="PS50090"/>
    </source>
</evidence>
<reference evidence="7" key="1">
    <citation type="journal article" date="2018" name="Nat. Plants">
        <title>Whole-genome landscape of Medicago truncatula symbiotic genes.</title>
        <authorList>
            <person name="Pecrix Y."/>
            <person name="Gamas P."/>
            <person name="Carrere S."/>
        </authorList>
    </citation>
    <scope>NUCLEOTIDE SEQUENCE</scope>
    <source>
        <tissue evidence="7">Leaves</tissue>
    </source>
</reference>
<dbReference type="GO" id="GO:0003677">
    <property type="term" value="F:DNA binding"/>
    <property type="evidence" value="ECO:0007669"/>
    <property type="project" value="UniProtKB-KW"/>
</dbReference>
<dbReference type="AlphaFoldDB" id="A0A396HUB5"/>
<evidence type="ECO:0000256" key="2">
    <source>
        <dbReference type="ARBA" id="ARBA00023125"/>
    </source>
</evidence>
<feature type="compositionally biased region" description="Basic and acidic residues" evidence="4">
    <location>
        <begin position="81"/>
        <end position="99"/>
    </location>
</feature>
<dbReference type="PROSITE" id="PS50090">
    <property type="entry name" value="MYB_LIKE"/>
    <property type="match status" value="1"/>
</dbReference>
<dbReference type="SMART" id="SM00717">
    <property type="entry name" value="SANT"/>
    <property type="match status" value="1"/>
</dbReference>
<evidence type="ECO:0000256" key="3">
    <source>
        <dbReference type="ARBA" id="ARBA00023242"/>
    </source>
</evidence>
<dbReference type="Gene3D" id="1.10.10.60">
    <property type="entry name" value="Homeodomain-like"/>
    <property type="match status" value="1"/>
</dbReference>
<comment type="caution">
    <text evidence="7">The sequence shown here is derived from an EMBL/GenBank/DDBJ whole genome shotgun (WGS) entry which is preliminary data.</text>
</comment>
<sequence length="118" mass="14353">MWLIIRLNRCRKSCRLRWLNYLCPNIKRESFAEDEVDLILRLHKLLGNRWSLIAARLPGRTANDVKNYWHTNLRKKLALEKEKKEKEKHKETMKTHEVIKPQPRIFSTHSPWLNKKQK</sequence>
<dbReference type="PROSITE" id="PS51294">
    <property type="entry name" value="HTH_MYB"/>
    <property type="match status" value="1"/>
</dbReference>
<dbReference type="InterPro" id="IPR009057">
    <property type="entry name" value="Homeodomain-like_sf"/>
</dbReference>
<dbReference type="EMBL" id="PSQE01000005">
    <property type="protein sequence ID" value="RHN56940.1"/>
    <property type="molecule type" value="Genomic_DNA"/>
</dbReference>
<keyword evidence="2" id="KW-0238">DNA-binding</keyword>
<dbReference type="GO" id="GO:0005634">
    <property type="term" value="C:nucleus"/>
    <property type="evidence" value="ECO:0007669"/>
    <property type="project" value="UniProtKB-SubCell"/>
</dbReference>
<dbReference type="Proteomes" id="UP000265566">
    <property type="component" value="Chromosome 5"/>
</dbReference>
<keyword evidence="3" id="KW-0539">Nucleus</keyword>
<evidence type="ECO:0000313" key="7">
    <source>
        <dbReference type="EMBL" id="RHN56940.1"/>
    </source>
</evidence>
<evidence type="ECO:0000256" key="4">
    <source>
        <dbReference type="SAM" id="MobiDB-lite"/>
    </source>
</evidence>
<dbReference type="InterPro" id="IPR001005">
    <property type="entry name" value="SANT/Myb"/>
</dbReference>
<protein>
    <submittedName>
        <fullName evidence="7">Putative transcription factor MYB-HB-like family</fullName>
    </submittedName>
</protein>
<evidence type="ECO:0000256" key="1">
    <source>
        <dbReference type="ARBA" id="ARBA00004123"/>
    </source>
</evidence>
<dbReference type="PANTHER" id="PTHR47998:SF91">
    <property type="entry name" value="MYB-RELATED PROTEIN 308-LIKE"/>
    <property type="match status" value="1"/>
</dbReference>